<evidence type="ECO:0000313" key="2">
    <source>
        <dbReference type="Proteomes" id="UP001595758"/>
    </source>
</evidence>
<gene>
    <name evidence="1" type="ORF">ACFORL_07075</name>
</gene>
<dbReference type="EMBL" id="JBHSAB010000014">
    <property type="protein sequence ID" value="MFC3908837.1"/>
    <property type="molecule type" value="Genomic_DNA"/>
</dbReference>
<protein>
    <recommendedName>
        <fullName evidence="3">VCBS repeat-containing protein</fullName>
    </recommendedName>
</protein>
<dbReference type="RefSeq" id="WP_382342500.1">
    <property type="nucleotide sequence ID" value="NZ_JBHSAB010000014.1"/>
</dbReference>
<evidence type="ECO:0008006" key="3">
    <source>
        <dbReference type="Google" id="ProtNLM"/>
    </source>
</evidence>
<keyword evidence="2" id="KW-1185">Reference proteome</keyword>
<comment type="caution">
    <text evidence="1">The sequence shown here is derived from an EMBL/GenBank/DDBJ whole genome shotgun (WGS) entry which is preliminary data.</text>
</comment>
<evidence type="ECO:0000313" key="1">
    <source>
        <dbReference type="EMBL" id="MFC3908837.1"/>
    </source>
</evidence>
<dbReference type="Proteomes" id="UP001595758">
    <property type="component" value="Unassembled WGS sequence"/>
</dbReference>
<proteinExistence type="predicted"/>
<dbReference type="PANTHER" id="PTHR39431:SF1">
    <property type="entry name" value="FRPA_C-RELATED PROTEIN"/>
    <property type="match status" value="1"/>
</dbReference>
<reference evidence="2" key="1">
    <citation type="journal article" date="2019" name="Int. J. Syst. Evol. Microbiol.">
        <title>The Global Catalogue of Microorganisms (GCM) 10K type strain sequencing project: providing services to taxonomists for standard genome sequencing and annotation.</title>
        <authorList>
            <consortium name="The Broad Institute Genomics Platform"/>
            <consortium name="The Broad Institute Genome Sequencing Center for Infectious Disease"/>
            <person name="Wu L."/>
            <person name="Ma J."/>
        </authorList>
    </citation>
    <scope>NUCLEOTIDE SEQUENCE [LARGE SCALE GENOMIC DNA]</scope>
    <source>
        <strain evidence="2">CCUG 59858</strain>
    </source>
</reference>
<sequence>MRIESGNVQLSSNNSSYTRYVKNESLQAGSMSYNPATGESSVNMIKMQNTTVIESYSALSYNQIHEKAADSGMQKHAEQIADANQKQLQLMRAQQAAQNSNPEVELTMEDSLESWLLKLLLEALTGEKFTDSLLEKFVNEQKGKADPEAAAPEAAQAAQAAPAALEVHYQSNEFFYQRQSSSFQAQAQVKTADGQTIQVNLQLNMSSEFMQYEGFEMRLSAALKDPLVLNFGGNAAQLDKRTFEFDLTMDGVLDKVPMLMGNSAFLALDKNEDGKINDGNELFGANTGDGFAELAGYDEDNNGWIDENDSIYEQLMLWFNAGEQGEQQLKSLKEANVGAIYLGKAATPFSVNNPDQEQAGVIRSTGLFLTEQGEAGTVQHVDLAV</sequence>
<name>A0ABV8CF69_9GAMM</name>
<organism evidence="1 2">
    <name type="scientific">Legionella dresdenensis</name>
    <dbReference type="NCBI Taxonomy" id="450200"/>
    <lineage>
        <taxon>Bacteria</taxon>
        <taxon>Pseudomonadati</taxon>
        <taxon>Pseudomonadota</taxon>
        <taxon>Gammaproteobacteria</taxon>
        <taxon>Legionellales</taxon>
        <taxon>Legionellaceae</taxon>
        <taxon>Legionella</taxon>
    </lineage>
</organism>
<accession>A0ABV8CF69</accession>
<dbReference type="PANTHER" id="PTHR39431">
    <property type="entry name" value="FRPA/C-RELATED PROTEIN"/>
    <property type="match status" value="1"/>
</dbReference>